<evidence type="ECO:0000256" key="7">
    <source>
        <dbReference type="ARBA" id="ARBA00063809"/>
    </source>
</evidence>
<dbReference type="GO" id="GO:0008146">
    <property type="term" value="F:sulfotransferase activity"/>
    <property type="evidence" value="ECO:0007669"/>
    <property type="project" value="TreeGrafter"/>
</dbReference>
<reference evidence="14 15" key="1">
    <citation type="submission" date="2015-01" db="EMBL/GenBank/DDBJ databases">
        <title>Ahrensia donghaiensis sp. nov., a novel dimethylsulphoniopropionate-cleavage bacterium isolated from seawater and emended descriptions of the genus Ahrensia and Ahrensia kielensis.</title>
        <authorList>
            <person name="Liu J."/>
        </authorList>
    </citation>
    <scope>NUCLEOTIDE SEQUENCE [LARGE SCALE GENOMIC DNA]</scope>
    <source>
        <strain evidence="14 15">LZD062</strain>
    </source>
</reference>
<dbReference type="GO" id="GO:0005524">
    <property type="term" value="F:ATP binding"/>
    <property type="evidence" value="ECO:0007669"/>
    <property type="project" value="UniProtKB-KW"/>
</dbReference>
<dbReference type="GO" id="GO:0005829">
    <property type="term" value="C:cytosol"/>
    <property type="evidence" value="ECO:0007669"/>
    <property type="project" value="TreeGrafter"/>
</dbReference>
<dbReference type="Proteomes" id="UP000038011">
    <property type="component" value="Unassembled WGS sequence"/>
</dbReference>
<dbReference type="STRING" id="1514904.SU32_06175"/>
<keyword evidence="4" id="KW-0067">ATP-binding</keyword>
<dbReference type="InterPro" id="IPR035985">
    <property type="entry name" value="Ubiquitin-activating_enz"/>
</dbReference>
<dbReference type="NCBIfam" id="NF004281">
    <property type="entry name" value="PRK05690.1"/>
    <property type="match status" value="1"/>
</dbReference>
<dbReference type="GO" id="GO:0004792">
    <property type="term" value="F:thiosulfate-cyanide sulfurtransferase activity"/>
    <property type="evidence" value="ECO:0007669"/>
    <property type="project" value="TreeGrafter"/>
</dbReference>
<dbReference type="InterPro" id="IPR045886">
    <property type="entry name" value="ThiF/MoeB/HesA"/>
</dbReference>
<evidence type="ECO:0000256" key="10">
    <source>
        <dbReference type="ARBA" id="ARBA00075110"/>
    </source>
</evidence>
<comment type="subunit">
    <text evidence="7">Homodimer. Forms a stable heterotetrameric complex of 2 MoeB and 2 MoaD during adenylation of MoaD.</text>
</comment>
<keyword evidence="2" id="KW-0808">Transferase</keyword>
<protein>
    <recommendedName>
        <fullName evidence="9">Molybdopterin-synthase adenylyltransferase</fullName>
        <ecNumber evidence="8">2.7.7.80</ecNumber>
    </recommendedName>
    <alternativeName>
        <fullName evidence="12">MoaD protein adenylase</fullName>
    </alternativeName>
    <alternativeName>
        <fullName evidence="10">Molybdopterin-converting factor subunit 1 adenylase</fullName>
    </alternativeName>
    <alternativeName>
        <fullName evidence="11">Sulfur carrier protein MoaD adenylyltransferase</fullName>
    </alternativeName>
</protein>
<dbReference type="PATRIC" id="fig|1514904.3.peg.3263"/>
<organism evidence="14 15">
    <name type="scientific">Ahrensia marina</name>
    <dbReference type="NCBI Taxonomy" id="1514904"/>
    <lineage>
        <taxon>Bacteria</taxon>
        <taxon>Pseudomonadati</taxon>
        <taxon>Pseudomonadota</taxon>
        <taxon>Alphaproteobacteria</taxon>
        <taxon>Hyphomicrobiales</taxon>
        <taxon>Ahrensiaceae</taxon>
        <taxon>Ahrensia</taxon>
    </lineage>
</organism>
<name>A0A0N0VLT5_9HYPH</name>
<evidence type="ECO:0000256" key="12">
    <source>
        <dbReference type="ARBA" id="ARBA00078531"/>
    </source>
</evidence>
<dbReference type="FunFam" id="3.40.50.720:FF:000033">
    <property type="entry name" value="Adenylyltransferase and sulfurtransferase MOCS3"/>
    <property type="match status" value="1"/>
</dbReference>
<dbReference type="Pfam" id="PF00899">
    <property type="entry name" value="ThiF"/>
    <property type="match status" value="1"/>
</dbReference>
<gene>
    <name evidence="14" type="ORF">SU32_06175</name>
</gene>
<dbReference type="PANTHER" id="PTHR10953:SF102">
    <property type="entry name" value="ADENYLYLTRANSFERASE AND SULFURTRANSFERASE MOCS3"/>
    <property type="match status" value="1"/>
</dbReference>
<accession>A0A0N0VLT5</accession>
<evidence type="ECO:0000256" key="2">
    <source>
        <dbReference type="ARBA" id="ARBA00022679"/>
    </source>
</evidence>
<comment type="caution">
    <text evidence="14">The sequence shown here is derived from an EMBL/GenBank/DDBJ whole genome shotgun (WGS) entry which is preliminary data.</text>
</comment>
<dbReference type="EMBL" id="JXMU01000007">
    <property type="protein sequence ID" value="KPB01941.1"/>
    <property type="molecule type" value="Genomic_DNA"/>
</dbReference>
<dbReference type="SUPFAM" id="SSF69572">
    <property type="entry name" value="Activating enzymes of the ubiquitin-like proteins"/>
    <property type="match status" value="1"/>
</dbReference>
<dbReference type="GO" id="GO:0061605">
    <property type="term" value="F:molybdopterin-synthase adenylyltransferase activity"/>
    <property type="evidence" value="ECO:0007669"/>
    <property type="project" value="UniProtKB-EC"/>
</dbReference>
<evidence type="ECO:0000313" key="15">
    <source>
        <dbReference type="Proteomes" id="UP000038011"/>
    </source>
</evidence>
<evidence type="ECO:0000256" key="5">
    <source>
        <dbReference type="ARBA" id="ARBA00052218"/>
    </source>
</evidence>
<dbReference type="CDD" id="cd00757">
    <property type="entry name" value="ThiF_MoeB_HesA_family"/>
    <property type="match status" value="1"/>
</dbReference>
<keyword evidence="3" id="KW-0547">Nucleotide-binding</keyword>
<evidence type="ECO:0000259" key="13">
    <source>
        <dbReference type="Pfam" id="PF00899"/>
    </source>
</evidence>
<evidence type="ECO:0000256" key="8">
    <source>
        <dbReference type="ARBA" id="ARBA00066884"/>
    </source>
</evidence>
<dbReference type="EC" id="2.7.7.80" evidence="8"/>
<sequence>MAEGTVLSGEEIERYARHIVLPEIGGAGQQRIKASRVCIIGAGGLGSPVALYLAAAGVGRIGIVDDDVVSLSNLQRQIIHATDHISNKKTSSAKSTIARINPHVEVIAHEERLDDQNAKRIFEQYDIIVDGSDNFTTRYLVADQAEASRIPLVAAALGRFDGSLTVLAPYKDDNPRYRDIFPEAPPAGSVPTCAEAGVLGAVAGVMGTLQATEVIKLITQIGTPLIGQILLYDALECRFEKMRYKRKT</sequence>
<dbReference type="RefSeq" id="WP_053998472.1">
    <property type="nucleotide sequence ID" value="NZ_JXMU01000007.1"/>
</dbReference>
<dbReference type="PANTHER" id="PTHR10953">
    <property type="entry name" value="UBIQUITIN-ACTIVATING ENZYME E1"/>
    <property type="match status" value="1"/>
</dbReference>
<comment type="catalytic activity">
    <reaction evidence="5">
        <text>[molybdopterin-synthase sulfur-carrier protein]-C-terminal Gly-Gly + ATP + H(+) = [molybdopterin-synthase sulfur-carrier protein]-C-terminal Gly-Gly-AMP + diphosphate</text>
        <dbReference type="Rhea" id="RHEA:43616"/>
        <dbReference type="Rhea" id="RHEA-COMP:12159"/>
        <dbReference type="Rhea" id="RHEA-COMP:12202"/>
        <dbReference type="ChEBI" id="CHEBI:15378"/>
        <dbReference type="ChEBI" id="CHEBI:30616"/>
        <dbReference type="ChEBI" id="CHEBI:33019"/>
        <dbReference type="ChEBI" id="CHEBI:90618"/>
        <dbReference type="ChEBI" id="CHEBI:90778"/>
        <dbReference type="EC" id="2.7.7.80"/>
    </reaction>
</comment>
<proteinExistence type="inferred from homology"/>
<evidence type="ECO:0000256" key="4">
    <source>
        <dbReference type="ARBA" id="ARBA00022840"/>
    </source>
</evidence>
<evidence type="ECO:0000256" key="1">
    <source>
        <dbReference type="ARBA" id="ARBA00009919"/>
    </source>
</evidence>
<dbReference type="GO" id="GO:0008641">
    <property type="term" value="F:ubiquitin-like modifier activating enzyme activity"/>
    <property type="evidence" value="ECO:0007669"/>
    <property type="project" value="InterPro"/>
</dbReference>
<comment type="similarity">
    <text evidence="1">Belongs to the HesA/MoeB/ThiF family.</text>
</comment>
<feature type="domain" description="THIF-type NAD/FAD binding fold" evidence="13">
    <location>
        <begin position="15"/>
        <end position="245"/>
    </location>
</feature>
<evidence type="ECO:0000256" key="3">
    <source>
        <dbReference type="ARBA" id="ARBA00022741"/>
    </source>
</evidence>
<keyword evidence="15" id="KW-1185">Reference proteome</keyword>
<dbReference type="InterPro" id="IPR000594">
    <property type="entry name" value="ThiF_NAD_FAD-bd"/>
</dbReference>
<dbReference type="AlphaFoldDB" id="A0A0N0VLT5"/>
<dbReference type="OrthoDB" id="9804286at2"/>
<evidence type="ECO:0000313" key="14">
    <source>
        <dbReference type="EMBL" id="KPB01941.1"/>
    </source>
</evidence>
<dbReference type="Gene3D" id="3.40.50.720">
    <property type="entry name" value="NAD(P)-binding Rossmann-like Domain"/>
    <property type="match status" value="1"/>
</dbReference>
<evidence type="ECO:0000256" key="9">
    <source>
        <dbReference type="ARBA" id="ARBA00073635"/>
    </source>
</evidence>
<comment type="function">
    <text evidence="6">Catalyzes the adenylation by ATP of the carboxyl group of the C-terminal glycine of sulfur carrier protein MoaD.</text>
</comment>
<evidence type="ECO:0000256" key="11">
    <source>
        <dbReference type="ARBA" id="ARBA00075328"/>
    </source>
</evidence>
<evidence type="ECO:0000256" key="6">
    <source>
        <dbReference type="ARBA" id="ARBA00055169"/>
    </source>
</evidence>